<dbReference type="SUPFAM" id="SSF88723">
    <property type="entry name" value="PIN domain-like"/>
    <property type="match status" value="1"/>
</dbReference>
<dbReference type="KEGG" id="slom:PXH66_10580"/>
<dbReference type="InterPro" id="IPR002716">
    <property type="entry name" value="PIN_dom"/>
</dbReference>
<sequence length="145" mass="15967">MSESAAYIDTSCLLKLLFPEPESAAVAGLIAEEAEVVVSALARVEAEQQIVARRLGGFFNLNRQRKVQTELRRLLELDPFVTPPSGGTLWDLALNQVAKAKVQCRTLDRLHLASMAELGITRLITHDKRQAAAARDLGFEVIMPE</sequence>
<dbReference type="Proteomes" id="UP001218638">
    <property type="component" value="Chromosome"/>
</dbReference>
<keyword evidence="3" id="KW-1185">Reference proteome</keyword>
<dbReference type="CDD" id="cd09874">
    <property type="entry name" value="PIN_MT3492-like"/>
    <property type="match status" value="1"/>
</dbReference>
<evidence type="ECO:0000313" key="2">
    <source>
        <dbReference type="EMBL" id="WED67295.1"/>
    </source>
</evidence>
<organism evidence="2 3">
    <name type="scientific">Synoicihabitans lomoniglobus</name>
    <dbReference type="NCBI Taxonomy" id="2909285"/>
    <lineage>
        <taxon>Bacteria</taxon>
        <taxon>Pseudomonadati</taxon>
        <taxon>Verrucomicrobiota</taxon>
        <taxon>Opitutia</taxon>
        <taxon>Opitutales</taxon>
        <taxon>Opitutaceae</taxon>
        <taxon>Synoicihabitans</taxon>
    </lineage>
</organism>
<evidence type="ECO:0000259" key="1">
    <source>
        <dbReference type="Pfam" id="PF01850"/>
    </source>
</evidence>
<accession>A0AAF0CSM0</accession>
<gene>
    <name evidence="2" type="ORF">PXH66_10580</name>
</gene>
<name>A0AAF0CSM0_9BACT</name>
<dbReference type="RefSeq" id="WP_330928130.1">
    <property type="nucleotide sequence ID" value="NZ_CP119075.1"/>
</dbReference>
<dbReference type="AlphaFoldDB" id="A0AAF0CSM0"/>
<proteinExistence type="predicted"/>
<dbReference type="Pfam" id="PF01850">
    <property type="entry name" value="PIN"/>
    <property type="match status" value="1"/>
</dbReference>
<reference evidence="2" key="1">
    <citation type="submission" date="2023-03" db="EMBL/GenBank/DDBJ databases">
        <title>Lomoglobus Profundus gen. nov., sp. nov., a novel member of the phylum Verrucomicrobia, isolated from deep-marine sediment of South China Sea.</title>
        <authorList>
            <person name="Ahmad T."/>
            <person name="Ishaq S.E."/>
            <person name="Wang F."/>
        </authorList>
    </citation>
    <scope>NUCLEOTIDE SEQUENCE</scope>
    <source>
        <strain evidence="2">LMO-M01</strain>
    </source>
</reference>
<dbReference type="EMBL" id="CP119075">
    <property type="protein sequence ID" value="WED67295.1"/>
    <property type="molecule type" value="Genomic_DNA"/>
</dbReference>
<dbReference type="InterPro" id="IPR029060">
    <property type="entry name" value="PIN-like_dom_sf"/>
</dbReference>
<dbReference type="Gene3D" id="3.40.50.1010">
    <property type="entry name" value="5'-nuclease"/>
    <property type="match status" value="1"/>
</dbReference>
<evidence type="ECO:0000313" key="3">
    <source>
        <dbReference type="Proteomes" id="UP001218638"/>
    </source>
</evidence>
<protein>
    <submittedName>
        <fullName evidence="2">Type II toxin-antitoxin system VapC family toxin</fullName>
    </submittedName>
</protein>
<feature type="domain" description="PIN" evidence="1">
    <location>
        <begin position="7"/>
        <end position="135"/>
    </location>
</feature>